<feature type="domain" description="CN hydrolase" evidence="10">
    <location>
        <begin position="233"/>
        <end position="482"/>
    </location>
</feature>
<dbReference type="PROSITE" id="PS50263">
    <property type="entry name" value="CN_HYDROLASE"/>
    <property type="match status" value="1"/>
</dbReference>
<evidence type="ECO:0000256" key="8">
    <source>
        <dbReference type="ARBA" id="ARBA00023315"/>
    </source>
</evidence>
<dbReference type="STRING" id="505317.OA57_00850"/>
<feature type="transmembrane region" description="Helical" evidence="9">
    <location>
        <begin position="155"/>
        <end position="179"/>
    </location>
</feature>
<evidence type="ECO:0000313" key="12">
    <source>
        <dbReference type="Proteomes" id="UP000030380"/>
    </source>
</evidence>
<evidence type="ECO:0000256" key="7">
    <source>
        <dbReference type="ARBA" id="ARBA00023136"/>
    </source>
</evidence>
<dbReference type="InterPro" id="IPR036526">
    <property type="entry name" value="C-N_Hydrolase_sf"/>
</dbReference>
<dbReference type="GO" id="GO:0016410">
    <property type="term" value="F:N-acyltransferase activity"/>
    <property type="evidence" value="ECO:0007669"/>
    <property type="project" value="UniProtKB-UniRule"/>
</dbReference>
<dbReference type="InterPro" id="IPR004563">
    <property type="entry name" value="Apolipo_AcylTrfase"/>
</dbReference>
<reference evidence="11 12" key="1">
    <citation type="submission" date="2014-11" db="EMBL/GenBank/DDBJ databases">
        <title>Draft genome sequence of Chelonobacter oris 1662T, associated with respiratory disease in Hermann's Tortoises.</title>
        <authorList>
            <person name="Kudirkiene E."/>
            <person name="Hansen M.J."/>
            <person name="Bojesen A.M."/>
        </authorList>
    </citation>
    <scope>NUCLEOTIDE SEQUENCE [LARGE SCALE GENOMIC DNA]</scope>
    <source>
        <strain evidence="11 12">1662</strain>
    </source>
</reference>
<feature type="transmembrane region" description="Helical" evidence="9">
    <location>
        <begin position="191"/>
        <end position="211"/>
    </location>
</feature>
<accession>A0A0A3AW94</accession>
<keyword evidence="4 9" id="KW-0808">Transferase</keyword>
<keyword evidence="8 9" id="KW-0012">Acyltransferase</keyword>
<dbReference type="GO" id="GO:0042158">
    <property type="term" value="P:lipoprotein biosynthetic process"/>
    <property type="evidence" value="ECO:0007669"/>
    <property type="project" value="UniProtKB-UniRule"/>
</dbReference>
<dbReference type="EC" id="2.3.1.269" evidence="9"/>
<comment type="catalytic activity">
    <reaction evidence="9">
        <text>N-terminal S-1,2-diacyl-sn-glyceryl-L-cysteinyl-[lipoprotein] + a glycerophospholipid = N-acyl-S-1,2-diacyl-sn-glyceryl-L-cysteinyl-[lipoprotein] + a 2-acyl-sn-glycero-3-phospholipid + H(+)</text>
        <dbReference type="Rhea" id="RHEA:48228"/>
        <dbReference type="Rhea" id="RHEA-COMP:14681"/>
        <dbReference type="Rhea" id="RHEA-COMP:14684"/>
        <dbReference type="ChEBI" id="CHEBI:15378"/>
        <dbReference type="ChEBI" id="CHEBI:136912"/>
        <dbReference type="ChEBI" id="CHEBI:140656"/>
        <dbReference type="ChEBI" id="CHEBI:140657"/>
        <dbReference type="ChEBI" id="CHEBI:140660"/>
        <dbReference type="EC" id="2.3.1.269"/>
    </reaction>
</comment>
<protein>
    <recommendedName>
        <fullName evidence="9">Apolipoprotein N-acyltransferase</fullName>
        <shortName evidence="9">ALP N-acyltransferase</shortName>
        <ecNumber evidence="9">2.3.1.269</ecNumber>
    </recommendedName>
</protein>
<dbReference type="GO" id="GO:0005886">
    <property type="term" value="C:plasma membrane"/>
    <property type="evidence" value="ECO:0007669"/>
    <property type="project" value="UniProtKB-SubCell"/>
</dbReference>
<dbReference type="Pfam" id="PF20154">
    <property type="entry name" value="LNT_N"/>
    <property type="match status" value="1"/>
</dbReference>
<comment type="subcellular location">
    <subcellularLocation>
        <location evidence="1 9">Cell membrane</location>
        <topology evidence="1 9">Multi-pass membrane protein</topology>
    </subcellularLocation>
</comment>
<name>A0A0A3AW94_9PAST</name>
<comment type="function">
    <text evidence="9">Catalyzes the phospholipid dependent N-acylation of the N-terminal cysteine of apolipoprotein, the last step in lipoprotein maturation.</text>
</comment>
<dbReference type="AlphaFoldDB" id="A0A0A3AW94"/>
<keyword evidence="6 9" id="KW-1133">Transmembrane helix</keyword>
<keyword evidence="5 9" id="KW-0812">Transmembrane</keyword>
<feature type="transmembrane region" description="Helical" evidence="9">
    <location>
        <begin position="85"/>
        <end position="109"/>
    </location>
</feature>
<keyword evidence="3 9" id="KW-1003">Cell membrane</keyword>
<dbReference type="InterPro" id="IPR003010">
    <property type="entry name" value="C-N_Hydrolase"/>
</dbReference>
<dbReference type="CDD" id="cd07571">
    <property type="entry name" value="ALP_N-acyl_transferase"/>
    <property type="match status" value="1"/>
</dbReference>
<dbReference type="InterPro" id="IPR045378">
    <property type="entry name" value="LNT_N"/>
</dbReference>
<evidence type="ECO:0000256" key="4">
    <source>
        <dbReference type="ARBA" id="ARBA00022679"/>
    </source>
</evidence>
<dbReference type="OrthoDB" id="9804277at2"/>
<evidence type="ECO:0000259" key="10">
    <source>
        <dbReference type="PROSITE" id="PS50263"/>
    </source>
</evidence>
<keyword evidence="7 9" id="KW-0472">Membrane</keyword>
<comment type="pathway">
    <text evidence="9">Protein modification; lipoprotein biosynthesis (N-acyl transfer).</text>
</comment>
<evidence type="ECO:0000256" key="1">
    <source>
        <dbReference type="ARBA" id="ARBA00004651"/>
    </source>
</evidence>
<feature type="transmembrane region" description="Helical" evidence="9">
    <location>
        <begin position="116"/>
        <end position="135"/>
    </location>
</feature>
<dbReference type="Proteomes" id="UP000030380">
    <property type="component" value="Unassembled WGS sequence"/>
</dbReference>
<dbReference type="SUPFAM" id="SSF56317">
    <property type="entry name" value="Carbon-nitrogen hydrolase"/>
    <property type="match status" value="1"/>
</dbReference>
<evidence type="ECO:0000256" key="5">
    <source>
        <dbReference type="ARBA" id="ARBA00022692"/>
    </source>
</evidence>
<gene>
    <name evidence="9" type="primary">lnt</name>
    <name evidence="11" type="ORF">OA57_00850</name>
</gene>
<dbReference type="PANTHER" id="PTHR38686:SF1">
    <property type="entry name" value="APOLIPOPROTEIN N-ACYLTRANSFERASE"/>
    <property type="match status" value="1"/>
</dbReference>
<evidence type="ECO:0000256" key="6">
    <source>
        <dbReference type="ARBA" id="ARBA00022989"/>
    </source>
</evidence>
<comment type="similarity">
    <text evidence="2 9">Belongs to the CN hydrolase family. Apolipoprotein N-acyltransferase subfamily.</text>
</comment>
<evidence type="ECO:0000256" key="3">
    <source>
        <dbReference type="ARBA" id="ARBA00022475"/>
    </source>
</evidence>
<dbReference type="Gene3D" id="3.60.110.10">
    <property type="entry name" value="Carbon-nitrogen hydrolase"/>
    <property type="match status" value="1"/>
</dbReference>
<feature type="transmembrane region" description="Helical" evidence="9">
    <location>
        <begin position="30"/>
        <end position="46"/>
    </location>
</feature>
<evidence type="ECO:0000313" key="11">
    <source>
        <dbReference type="EMBL" id="KGQ71375.1"/>
    </source>
</evidence>
<dbReference type="EMBL" id="JSUM01000002">
    <property type="protein sequence ID" value="KGQ71375.1"/>
    <property type="molecule type" value="Genomic_DNA"/>
</dbReference>
<dbReference type="RefSeq" id="WP_034612208.1">
    <property type="nucleotide sequence ID" value="NZ_JSUM01000002.1"/>
</dbReference>
<dbReference type="PANTHER" id="PTHR38686">
    <property type="entry name" value="APOLIPOPROTEIN N-ACYLTRANSFERASE"/>
    <property type="match status" value="1"/>
</dbReference>
<keyword evidence="12" id="KW-1185">Reference proteome</keyword>
<sequence>MSFFSHPISRILLSMMLGASGVLAFSPFDFWGMAYFSLGGLIFLATQRERKTALYSAYFWALGFFTFGINWIHVSINLFGGVPLLLSYLAVLLLAAYLSLYPLLFAYLVQRFQIQSAVLFAILWTFTEFLRGWVLTGFPWLQFGYSQIDSPFFGLAPLFGVQGVTFFVVWMSALSVALIKYWLIPTVNRTALSVSAVVMLLLVGGAAFYLGQKADYRTKNQHNNSAELTITLVQGNIEQNLKWDPDHFSHTINIYQKLIAPYLGKSDLIILPEAAIPTLENRVPALLQRWQTAAAEHGSELIVGTVYHNPLSDRFHNSVIVLGNPQQPYTLETENRYNKHHLVPFGEYVPLESILRPLGSMFNLPMSNFKQGDYLQAPLKAKGLELTAAICYEIVLGSQLQQNLAQNKQSDFILTVSNDAWFGDSIGPWQHFQMARMRALENGKAVIRATNTGITAFIGADGKVIEQAPQFIATTLTTTLKTESRTTPYTTFGDKPLYLLSLVLLLLHIFTALFRRKLLQQACVK</sequence>
<feature type="transmembrane region" description="Helical" evidence="9">
    <location>
        <begin position="58"/>
        <end position="79"/>
    </location>
</feature>
<evidence type="ECO:0000256" key="2">
    <source>
        <dbReference type="ARBA" id="ARBA00010065"/>
    </source>
</evidence>
<feature type="transmembrane region" description="Helical" evidence="9">
    <location>
        <begin position="497"/>
        <end position="515"/>
    </location>
</feature>
<comment type="caution">
    <text evidence="11">The sequence shown here is derived from an EMBL/GenBank/DDBJ whole genome shotgun (WGS) entry which is preliminary data.</text>
</comment>
<proteinExistence type="inferred from homology"/>
<evidence type="ECO:0000256" key="9">
    <source>
        <dbReference type="HAMAP-Rule" id="MF_01148"/>
    </source>
</evidence>
<organism evidence="11 12">
    <name type="scientific">Chelonobacter oris</name>
    <dbReference type="NCBI Taxonomy" id="505317"/>
    <lineage>
        <taxon>Bacteria</taxon>
        <taxon>Pseudomonadati</taxon>
        <taxon>Pseudomonadota</taxon>
        <taxon>Gammaproteobacteria</taxon>
        <taxon>Pasteurellales</taxon>
        <taxon>Pasteurellaceae</taxon>
        <taxon>Chelonobacter</taxon>
    </lineage>
</organism>
<dbReference type="Pfam" id="PF00795">
    <property type="entry name" value="CN_hydrolase"/>
    <property type="match status" value="1"/>
</dbReference>
<dbReference type="HAMAP" id="MF_01148">
    <property type="entry name" value="Lnt"/>
    <property type="match status" value="1"/>
</dbReference>
<dbReference type="NCBIfam" id="TIGR00546">
    <property type="entry name" value="lnt"/>
    <property type="match status" value="1"/>
</dbReference>
<dbReference type="UniPathway" id="UPA00666"/>